<comment type="subcellular location">
    <subcellularLocation>
        <location evidence="8">Cell membrane</location>
        <topology evidence="8">Peripheral membrane protein</topology>
        <orientation evidence="8">Cytoplasmic side</orientation>
    </subcellularLocation>
</comment>
<dbReference type="EC" id="3.6.5.n1" evidence="8"/>
<dbReference type="InterPro" id="IPR006297">
    <property type="entry name" value="EF-4"/>
</dbReference>
<dbReference type="SUPFAM" id="SSF54980">
    <property type="entry name" value="EF-G C-terminal domain-like"/>
    <property type="match status" value="2"/>
</dbReference>
<dbReference type="InterPro" id="IPR004161">
    <property type="entry name" value="EFTu-like_2"/>
</dbReference>
<keyword evidence="10" id="KW-0251">Elongation factor</keyword>
<feature type="binding site" evidence="8">
    <location>
        <begin position="14"/>
        <end position="19"/>
    </location>
    <ligand>
        <name>GTP</name>
        <dbReference type="ChEBI" id="CHEBI:37565"/>
    </ligand>
</feature>
<dbReference type="Gene3D" id="2.40.30.10">
    <property type="entry name" value="Translation factors"/>
    <property type="match status" value="1"/>
</dbReference>
<dbReference type="Pfam" id="PF00009">
    <property type="entry name" value="GTP_EFTU"/>
    <property type="match status" value="1"/>
</dbReference>
<name>A0ABV1FMX3_9BACT</name>
<dbReference type="PANTHER" id="PTHR43512">
    <property type="entry name" value="TRANSLATION FACTOR GUF1-RELATED"/>
    <property type="match status" value="1"/>
</dbReference>
<dbReference type="CDD" id="cd03709">
    <property type="entry name" value="lepA_C"/>
    <property type="match status" value="1"/>
</dbReference>
<dbReference type="GO" id="GO:0003746">
    <property type="term" value="F:translation elongation factor activity"/>
    <property type="evidence" value="ECO:0007669"/>
    <property type="project" value="UniProtKB-KW"/>
</dbReference>
<dbReference type="PANTHER" id="PTHR43512:SF4">
    <property type="entry name" value="TRANSLATION FACTOR GUF1 HOMOLOG, CHLOROPLASTIC"/>
    <property type="match status" value="1"/>
</dbReference>
<evidence type="ECO:0000256" key="5">
    <source>
        <dbReference type="ARBA" id="ARBA00022917"/>
    </source>
</evidence>
<dbReference type="HAMAP" id="MF_00071">
    <property type="entry name" value="LepA"/>
    <property type="match status" value="1"/>
</dbReference>
<dbReference type="NCBIfam" id="TIGR01393">
    <property type="entry name" value="lepA"/>
    <property type="match status" value="1"/>
</dbReference>
<dbReference type="CDD" id="cd16260">
    <property type="entry name" value="EF4_III"/>
    <property type="match status" value="1"/>
</dbReference>
<evidence type="ECO:0000256" key="7">
    <source>
        <dbReference type="ARBA" id="ARBA00023136"/>
    </source>
</evidence>
<feature type="domain" description="Tr-type G" evidence="9">
    <location>
        <begin position="2"/>
        <end position="181"/>
    </location>
</feature>
<evidence type="ECO:0000256" key="4">
    <source>
        <dbReference type="ARBA" id="ARBA00022801"/>
    </source>
</evidence>
<comment type="catalytic activity">
    <reaction evidence="8">
        <text>GTP + H2O = GDP + phosphate + H(+)</text>
        <dbReference type="Rhea" id="RHEA:19669"/>
        <dbReference type="ChEBI" id="CHEBI:15377"/>
        <dbReference type="ChEBI" id="CHEBI:15378"/>
        <dbReference type="ChEBI" id="CHEBI:37565"/>
        <dbReference type="ChEBI" id="CHEBI:43474"/>
        <dbReference type="ChEBI" id="CHEBI:58189"/>
        <dbReference type="EC" id="3.6.5.n1"/>
    </reaction>
</comment>
<dbReference type="InterPro" id="IPR000795">
    <property type="entry name" value="T_Tr_GTP-bd_dom"/>
</dbReference>
<dbReference type="InterPro" id="IPR009000">
    <property type="entry name" value="Transl_B-barrel_sf"/>
</dbReference>
<dbReference type="InterPro" id="IPR000640">
    <property type="entry name" value="EFG_V-like"/>
</dbReference>
<dbReference type="InterPro" id="IPR005225">
    <property type="entry name" value="Small_GTP-bd"/>
</dbReference>
<dbReference type="Pfam" id="PF14492">
    <property type="entry name" value="EFG_III"/>
    <property type="match status" value="1"/>
</dbReference>
<dbReference type="Gene3D" id="3.40.50.300">
    <property type="entry name" value="P-loop containing nucleotide triphosphate hydrolases"/>
    <property type="match status" value="1"/>
</dbReference>
<comment type="caution">
    <text evidence="10">The sequence shown here is derived from an EMBL/GenBank/DDBJ whole genome shotgun (WGS) entry which is preliminary data.</text>
</comment>
<proteinExistence type="inferred from homology"/>
<dbReference type="NCBIfam" id="TIGR00231">
    <property type="entry name" value="small_GTP"/>
    <property type="match status" value="1"/>
</dbReference>
<dbReference type="Pfam" id="PF03144">
    <property type="entry name" value="GTP_EFTU_D2"/>
    <property type="match status" value="1"/>
</dbReference>
<dbReference type="Proteomes" id="UP001487296">
    <property type="component" value="Unassembled WGS sequence"/>
</dbReference>
<dbReference type="InterPro" id="IPR013842">
    <property type="entry name" value="LepA_CTD"/>
</dbReference>
<dbReference type="Gene3D" id="3.30.70.240">
    <property type="match status" value="1"/>
</dbReference>
<dbReference type="EMBL" id="JBBNFP010000003">
    <property type="protein sequence ID" value="MEQ2485761.1"/>
    <property type="molecule type" value="Genomic_DNA"/>
</dbReference>
<reference evidence="10 11" key="1">
    <citation type="submission" date="2024-04" db="EMBL/GenBank/DDBJ databases">
        <title>Human intestinal bacterial collection.</title>
        <authorList>
            <person name="Pauvert C."/>
            <person name="Hitch T.C.A."/>
            <person name="Clavel T."/>
        </authorList>
    </citation>
    <scope>NUCLEOTIDE SEQUENCE [LARGE SCALE GENOMIC DNA]</scope>
    <source>
        <strain evidence="10 11">CLA-AA-H145</strain>
    </source>
</reference>
<keyword evidence="2 8" id="KW-1003">Cell membrane</keyword>
<dbReference type="InterPro" id="IPR035647">
    <property type="entry name" value="EFG_III/V"/>
</dbReference>
<dbReference type="CDD" id="cd03699">
    <property type="entry name" value="EF4_II"/>
    <property type="match status" value="1"/>
</dbReference>
<dbReference type="Gene3D" id="3.30.70.2570">
    <property type="entry name" value="Elongation factor 4, C-terminal domain"/>
    <property type="match status" value="1"/>
</dbReference>
<keyword evidence="6 8" id="KW-0342">GTP-binding</keyword>
<organism evidence="10 11">
    <name type="scientific">Hallella faecis</name>
    <dbReference type="NCBI Taxonomy" id="2841596"/>
    <lineage>
        <taxon>Bacteria</taxon>
        <taxon>Pseudomonadati</taxon>
        <taxon>Bacteroidota</taxon>
        <taxon>Bacteroidia</taxon>
        <taxon>Bacteroidales</taxon>
        <taxon>Prevotellaceae</taxon>
        <taxon>Hallella</taxon>
    </lineage>
</organism>
<accession>A0ABV1FMX3</accession>
<dbReference type="GO" id="GO:0016787">
    <property type="term" value="F:hydrolase activity"/>
    <property type="evidence" value="ECO:0007669"/>
    <property type="project" value="UniProtKB-KW"/>
</dbReference>
<dbReference type="SUPFAM" id="SSF50447">
    <property type="entry name" value="Translation proteins"/>
    <property type="match status" value="1"/>
</dbReference>
<keyword evidence="11" id="KW-1185">Reference proteome</keyword>
<dbReference type="Pfam" id="PF00679">
    <property type="entry name" value="EFG_C"/>
    <property type="match status" value="1"/>
</dbReference>
<evidence type="ECO:0000256" key="1">
    <source>
        <dbReference type="ARBA" id="ARBA00005454"/>
    </source>
</evidence>
<dbReference type="Pfam" id="PF06421">
    <property type="entry name" value="LepA_C"/>
    <property type="match status" value="1"/>
</dbReference>
<dbReference type="SUPFAM" id="SSF52540">
    <property type="entry name" value="P-loop containing nucleoside triphosphate hydrolases"/>
    <property type="match status" value="1"/>
</dbReference>
<comment type="similarity">
    <text evidence="1 8">Belongs to the TRAFAC class translation factor GTPase superfamily. Classic translation factor GTPase family. LepA subfamily.</text>
</comment>
<evidence type="ECO:0000256" key="3">
    <source>
        <dbReference type="ARBA" id="ARBA00022741"/>
    </source>
</evidence>
<keyword evidence="5 8" id="KW-0648">Protein biosynthesis</keyword>
<evidence type="ECO:0000256" key="2">
    <source>
        <dbReference type="ARBA" id="ARBA00022475"/>
    </source>
</evidence>
<evidence type="ECO:0000256" key="6">
    <source>
        <dbReference type="ARBA" id="ARBA00023134"/>
    </source>
</evidence>
<dbReference type="CDD" id="cd01890">
    <property type="entry name" value="LepA"/>
    <property type="match status" value="1"/>
</dbReference>
<dbReference type="InterPro" id="IPR027417">
    <property type="entry name" value="P-loop_NTPase"/>
</dbReference>
<dbReference type="PRINTS" id="PR00315">
    <property type="entry name" value="ELONGATNFCT"/>
</dbReference>
<dbReference type="InterPro" id="IPR038363">
    <property type="entry name" value="LepA_C_sf"/>
</dbReference>
<dbReference type="RefSeq" id="WP_215758754.1">
    <property type="nucleotide sequence ID" value="NZ_JAHKBE010000002.1"/>
</dbReference>
<evidence type="ECO:0000313" key="11">
    <source>
        <dbReference type="Proteomes" id="UP001487296"/>
    </source>
</evidence>
<keyword evidence="4 8" id="KW-0378">Hydrolase</keyword>
<evidence type="ECO:0000259" key="9">
    <source>
        <dbReference type="PROSITE" id="PS51722"/>
    </source>
</evidence>
<dbReference type="InterPro" id="IPR035654">
    <property type="entry name" value="LepA_IV"/>
</dbReference>
<evidence type="ECO:0000313" key="10">
    <source>
        <dbReference type="EMBL" id="MEQ2485761.1"/>
    </source>
</evidence>
<keyword evidence="3 8" id="KW-0547">Nucleotide-binding</keyword>
<dbReference type="InterPro" id="IPR041095">
    <property type="entry name" value="EFG_II"/>
</dbReference>
<comment type="function">
    <text evidence="8">Required for accurate and efficient protein synthesis under certain stress conditions. May act as a fidelity factor of the translation reaction, by catalyzing a one-codon backward translocation of tRNAs on improperly translocated ribosomes. Back-translocation proceeds from a post-translocation (POST) complex to a pre-translocation (PRE) complex, thus giving elongation factor G a second chance to translocate the tRNAs correctly. Binds to ribosomes in a GTP-dependent manner.</text>
</comment>
<dbReference type="Gene3D" id="3.30.70.870">
    <property type="entry name" value="Elongation Factor G (Translational Gtpase), domain 3"/>
    <property type="match status" value="1"/>
</dbReference>
<dbReference type="PROSITE" id="PS51722">
    <property type="entry name" value="G_TR_2"/>
    <property type="match status" value="1"/>
</dbReference>
<keyword evidence="7 8" id="KW-0472">Membrane</keyword>
<evidence type="ECO:0000256" key="8">
    <source>
        <dbReference type="HAMAP-Rule" id="MF_00071"/>
    </source>
</evidence>
<gene>
    <name evidence="8 10" type="primary">lepA</name>
    <name evidence="10" type="ORF">AAAT34_01675</name>
</gene>
<protein>
    <recommendedName>
        <fullName evidence="8">Elongation factor 4</fullName>
        <shortName evidence="8">EF-4</shortName>
        <ecNumber evidence="8">3.6.5.n1</ecNumber>
    </recommendedName>
    <alternativeName>
        <fullName evidence="8">Ribosomal back-translocase LepA</fullName>
    </alternativeName>
</protein>
<feature type="binding site" evidence="8">
    <location>
        <begin position="128"/>
        <end position="131"/>
    </location>
    <ligand>
        <name>GTP</name>
        <dbReference type="ChEBI" id="CHEBI:37565"/>
    </ligand>
</feature>
<sequence length="593" mass="66472">MENIRNFCIIAHIDHGKSTLADRMLEYTKTIKITENQMLDNMDLERERGITIKSHAIQMEYEYDRKKYMLNLIDTPGHVDFSYEVSRSIAACEGALLVVDATQGVQAQTISNLYMAIEQDLEIIPVINKIDMPNAMPDEVEDEIVDLIGCDPEDIIRASAKTGEGVPEILEAVVKRIPAPKCDPAKPLQALIFDSIFNSFRGIIVLCKVENGSIKRGDKVKFVQTDMEYTADEVGVLKLDLEPRNELGCGEVGYVISGIKVATEVKVGDTITHVDAPCEKAISGFEEVKPMVFAGVYPIDPNDYENLRASLEKLQLNDASLTFQPESSQALGFGFRCGFLGLLHMEIVQERLDREFNMDVITTVPNVSYMVYDKQGGCKEVHNPSGLPESTLIDHIEEPYIRATIITGTNFIGPIMRLCLDKRGELLSQQYVSGNRVELHFMIPLGEIVIDFYDKLKSISKGYASFDYHIDSYRPSKLAKLDILLNSEPVDALSTLTHESNAVTMGRRMCEKLKELIPRQQFDIAIQAAIGAKIIARETVKQVRKDVLAKCYGGDVSRKRKLLEKQKKGKKRMKQIGNVQVPQKAFLAVLKLD</sequence>